<feature type="domain" description="Major facilitator superfamily (MFS) profile" evidence="2">
    <location>
        <begin position="1"/>
        <end position="91"/>
    </location>
</feature>
<dbReference type="AlphaFoldDB" id="A0A644YTZ3"/>
<feature type="transmembrane region" description="Helical" evidence="1">
    <location>
        <begin position="31"/>
        <end position="53"/>
    </location>
</feature>
<dbReference type="PANTHER" id="PTHR23518:SF2">
    <property type="entry name" value="MAJOR FACILITATOR SUPERFAMILY TRANSPORTER"/>
    <property type="match status" value="1"/>
</dbReference>
<keyword evidence="1" id="KW-0812">Transmembrane</keyword>
<gene>
    <name evidence="3" type="ORF">SDC9_78590</name>
</gene>
<evidence type="ECO:0000313" key="3">
    <source>
        <dbReference type="EMBL" id="MPM32032.1"/>
    </source>
</evidence>
<organism evidence="3">
    <name type="scientific">bioreactor metagenome</name>
    <dbReference type="NCBI Taxonomy" id="1076179"/>
    <lineage>
        <taxon>unclassified sequences</taxon>
        <taxon>metagenomes</taxon>
        <taxon>ecological metagenomes</taxon>
    </lineage>
</organism>
<feature type="transmembrane region" description="Helical" evidence="1">
    <location>
        <begin position="59"/>
        <end position="80"/>
    </location>
</feature>
<dbReference type="PROSITE" id="PS50850">
    <property type="entry name" value="MFS"/>
    <property type="match status" value="1"/>
</dbReference>
<sequence>MLYGVYTAMTAGVERALIAVLAPSEHKGAVLGLHGTLTGIALLPASVIAGLLWNNVSASAPFFLGAALSFVAVVAIALIFRRGGESSAQIV</sequence>
<dbReference type="PANTHER" id="PTHR23518">
    <property type="entry name" value="C-METHYLTRANSFERASE"/>
    <property type="match status" value="1"/>
</dbReference>
<keyword evidence="1" id="KW-0472">Membrane</keyword>
<comment type="caution">
    <text evidence="3">The sequence shown here is derived from an EMBL/GenBank/DDBJ whole genome shotgun (WGS) entry which is preliminary data.</text>
</comment>
<name>A0A644YTZ3_9ZZZZ</name>
<dbReference type="GO" id="GO:0022857">
    <property type="term" value="F:transmembrane transporter activity"/>
    <property type="evidence" value="ECO:0007669"/>
    <property type="project" value="InterPro"/>
</dbReference>
<dbReference type="InterPro" id="IPR036259">
    <property type="entry name" value="MFS_trans_sf"/>
</dbReference>
<dbReference type="Gene3D" id="1.20.1250.20">
    <property type="entry name" value="MFS general substrate transporter like domains"/>
    <property type="match status" value="1"/>
</dbReference>
<dbReference type="EMBL" id="VSSQ01006246">
    <property type="protein sequence ID" value="MPM32032.1"/>
    <property type="molecule type" value="Genomic_DNA"/>
</dbReference>
<protein>
    <recommendedName>
        <fullName evidence="2">Major facilitator superfamily (MFS) profile domain-containing protein</fullName>
    </recommendedName>
</protein>
<proteinExistence type="predicted"/>
<evidence type="ECO:0000259" key="2">
    <source>
        <dbReference type="PROSITE" id="PS50850"/>
    </source>
</evidence>
<keyword evidence="1" id="KW-1133">Transmembrane helix</keyword>
<reference evidence="3" key="1">
    <citation type="submission" date="2019-08" db="EMBL/GenBank/DDBJ databases">
        <authorList>
            <person name="Kucharzyk K."/>
            <person name="Murdoch R.W."/>
            <person name="Higgins S."/>
            <person name="Loffler F."/>
        </authorList>
    </citation>
    <scope>NUCLEOTIDE SEQUENCE</scope>
</reference>
<accession>A0A644YTZ3</accession>
<dbReference type="InterPro" id="IPR020846">
    <property type="entry name" value="MFS_dom"/>
</dbReference>
<evidence type="ECO:0000256" key="1">
    <source>
        <dbReference type="SAM" id="Phobius"/>
    </source>
</evidence>
<dbReference type="SUPFAM" id="SSF103473">
    <property type="entry name" value="MFS general substrate transporter"/>
    <property type="match status" value="1"/>
</dbReference>